<dbReference type="RefSeq" id="WP_124330574.1">
    <property type="nucleotide sequence ID" value="NZ_BEXT01000001.1"/>
</dbReference>
<protein>
    <submittedName>
        <fullName evidence="3">ABC transporter substrate-binding protein</fullName>
    </submittedName>
</protein>
<dbReference type="EMBL" id="BEXT01000001">
    <property type="protein sequence ID" value="GBC63519.1"/>
    <property type="molecule type" value="Genomic_DNA"/>
</dbReference>
<dbReference type="PANTHER" id="PTHR38834:SF3">
    <property type="entry name" value="SOLUTE-BINDING PROTEIN FAMILY 3_N-TERMINAL DOMAIN-CONTAINING PROTEIN"/>
    <property type="match status" value="1"/>
</dbReference>
<evidence type="ECO:0000313" key="4">
    <source>
        <dbReference type="Proteomes" id="UP000288096"/>
    </source>
</evidence>
<feature type="chain" id="PRO_5019058824" evidence="1">
    <location>
        <begin position="22"/>
        <end position="276"/>
    </location>
</feature>
<dbReference type="OrthoDB" id="5455795at2"/>
<reference evidence="4" key="1">
    <citation type="submission" date="2017-11" db="EMBL/GenBank/DDBJ databases">
        <authorList>
            <person name="Watanabe M."/>
            <person name="Kojima H."/>
        </authorList>
    </citation>
    <scope>NUCLEOTIDE SEQUENCE [LARGE SCALE GENOMIC DNA]</scope>
    <source>
        <strain evidence="4">Tokyo 01</strain>
    </source>
</reference>
<accession>A0A401G2P3</accession>
<sequence>MKKICLFILIFVFTLNSSLFADDSMTLAYFDDFAPYSWKENNKMFGILIDIADESLHRQMGIDVKHQGFPWARAQRLVKNGTAHALITNGPLRKEWTQYSEAVLELKTTLFIKKGNPKLHQLEKIKVLEDLRPFTMVDYRGNGWCKENLIDNNFKVFITDNQKMIFPMLIKERADVYINDSLVSRYVIKKLGLQSQIVEIPVKIDSVPFHLCIEKNSAFTKILPKFNKTILQMKKNGDLQKIIEKYRYRSDSTIISSQRYLDIPQNKGGNSRIVTR</sequence>
<evidence type="ECO:0000313" key="3">
    <source>
        <dbReference type="EMBL" id="GBC63519.1"/>
    </source>
</evidence>
<dbReference type="Proteomes" id="UP000288096">
    <property type="component" value="Unassembled WGS sequence"/>
</dbReference>
<dbReference type="SMART" id="SM00062">
    <property type="entry name" value="PBPb"/>
    <property type="match status" value="1"/>
</dbReference>
<keyword evidence="4" id="KW-1185">Reference proteome</keyword>
<proteinExistence type="predicted"/>
<dbReference type="Pfam" id="PF00497">
    <property type="entry name" value="SBP_bac_3"/>
    <property type="match status" value="1"/>
</dbReference>
<dbReference type="AlphaFoldDB" id="A0A401G2P3"/>
<keyword evidence="1" id="KW-0732">Signal</keyword>
<gene>
    <name evidence="3" type="ORF">DENIS_4513</name>
</gene>
<evidence type="ECO:0000256" key="1">
    <source>
        <dbReference type="SAM" id="SignalP"/>
    </source>
</evidence>
<feature type="domain" description="Solute-binding protein family 3/N-terminal" evidence="2">
    <location>
        <begin position="24"/>
        <end position="250"/>
    </location>
</feature>
<dbReference type="PANTHER" id="PTHR38834">
    <property type="entry name" value="PERIPLASMIC SUBSTRATE BINDING PROTEIN FAMILY 3"/>
    <property type="match status" value="1"/>
</dbReference>
<feature type="signal peptide" evidence="1">
    <location>
        <begin position="1"/>
        <end position="21"/>
    </location>
</feature>
<organism evidence="3 4">
    <name type="scientific">Desulfonema ishimotonii</name>
    <dbReference type="NCBI Taxonomy" id="45657"/>
    <lineage>
        <taxon>Bacteria</taxon>
        <taxon>Pseudomonadati</taxon>
        <taxon>Thermodesulfobacteriota</taxon>
        <taxon>Desulfobacteria</taxon>
        <taxon>Desulfobacterales</taxon>
        <taxon>Desulfococcaceae</taxon>
        <taxon>Desulfonema</taxon>
    </lineage>
</organism>
<dbReference type="Gene3D" id="3.40.190.10">
    <property type="entry name" value="Periplasmic binding protein-like II"/>
    <property type="match status" value="2"/>
</dbReference>
<dbReference type="SUPFAM" id="SSF53850">
    <property type="entry name" value="Periplasmic binding protein-like II"/>
    <property type="match status" value="1"/>
</dbReference>
<comment type="caution">
    <text evidence="3">The sequence shown here is derived from an EMBL/GenBank/DDBJ whole genome shotgun (WGS) entry which is preliminary data.</text>
</comment>
<reference evidence="4" key="2">
    <citation type="submission" date="2019-01" db="EMBL/GenBank/DDBJ databases">
        <title>Genome sequence of Desulfonema ishimotonii strain Tokyo 01.</title>
        <authorList>
            <person name="Fukui M."/>
        </authorList>
    </citation>
    <scope>NUCLEOTIDE SEQUENCE [LARGE SCALE GENOMIC DNA]</scope>
    <source>
        <strain evidence="4">Tokyo 01</strain>
    </source>
</reference>
<dbReference type="InterPro" id="IPR001638">
    <property type="entry name" value="Solute-binding_3/MltF_N"/>
</dbReference>
<name>A0A401G2P3_9BACT</name>
<evidence type="ECO:0000259" key="2">
    <source>
        <dbReference type="SMART" id="SM00062"/>
    </source>
</evidence>